<keyword evidence="3" id="KW-1185">Reference proteome</keyword>
<dbReference type="Proteomes" id="UP000054018">
    <property type="component" value="Unassembled WGS sequence"/>
</dbReference>
<evidence type="ECO:0000313" key="2">
    <source>
        <dbReference type="EMBL" id="KIK28951.1"/>
    </source>
</evidence>
<name>A0A0C9ZIB0_9AGAM</name>
<feature type="compositionally biased region" description="Polar residues" evidence="1">
    <location>
        <begin position="51"/>
        <end position="65"/>
    </location>
</feature>
<dbReference type="AlphaFoldDB" id="A0A0C9ZIB0"/>
<dbReference type="HOGENOM" id="CLU_2850606_0_0_1"/>
<protein>
    <submittedName>
        <fullName evidence="2">Uncharacterized protein</fullName>
    </submittedName>
</protein>
<proteinExistence type="predicted"/>
<evidence type="ECO:0000256" key="1">
    <source>
        <dbReference type="SAM" id="MobiDB-lite"/>
    </source>
</evidence>
<evidence type="ECO:0000313" key="3">
    <source>
        <dbReference type="Proteomes" id="UP000054018"/>
    </source>
</evidence>
<feature type="region of interest" description="Disordered" evidence="1">
    <location>
        <begin position="26"/>
        <end position="65"/>
    </location>
</feature>
<sequence length="65" mass="7115">MLKQLPSSAVIDLRVPFRTELSVTSFQSPPYELASPDLEMDERYPDGETAGVQNASPTSCPTLET</sequence>
<reference evidence="3" key="2">
    <citation type="submission" date="2015-01" db="EMBL/GenBank/DDBJ databases">
        <title>Evolutionary Origins and Diversification of the Mycorrhizal Mutualists.</title>
        <authorList>
            <consortium name="DOE Joint Genome Institute"/>
            <consortium name="Mycorrhizal Genomics Consortium"/>
            <person name="Kohler A."/>
            <person name="Kuo A."/>
            <person name="Nagy L.G."/>
            <person name="Floudas D."/>
            <person name="Copeland A."/>
            <person name="Barry K.W."/>
            <person name="Cichocki N."/>
            <person name="Veneault-Fourrey C."/>
            <person name="LaButti K."/>
            <person name="Lindquist E.A."/>
            <person name="Lipzen A."/>
            <person name="Lundell T."/>
            <person name="Morin E."/>
            <person name="Murat C."/>
            <person name="Riley R."/>
            <person name="Ohm R."/>
            <person name="Sun H."/>
            <person name="Tunlid A."/>
            <person name="Henrissat B."/>
            <person name="Grigoriev I.V."/>
            <person name="Hibbett D.S."/>
            <person name="Martin F."/>
        </authorList>
    </citation>
    <scope>NUCLEOTIDE SEQUENCE [LARGE SCALE GENOMIC DNA]</scope>
    <source>
        <strain evidence="3">441</strain>
    </source>
</reference>
<gene>
    <name evidence="2" type="ORF">PISMIDRAFT_673242</name>
</gene>
<reference evidence="2 3" key="1">
    <citation type="submission" date="2014-04" db="EMBL/GenBank/DDBJ databases">
        <authorList>
            <consortium name="DOE Joint Genome Institute"/>
            <person name="Kuo A."/>
            <person name="Kohler A."/>
            <person name="Costa M.D."/>
            <person name="Nagy L.G."/>
            <person name="Floudas D."/>
            <person name="Copeland A."/>
            <person name="Barry K.W."/>
            <person name="Cichocki N."/>
            <person name="Veneault-Fourrey C."/>
            <person name="LaButti K."/>
            <person name="Lindquist E.A."/>
            <person name="Lipzen A."/>
            <person name="Lundell T."/>
            <person name="Morin E."/>
            <person name="Murat C."/>
            <person name="Sun H."/>
            <person name="Tunlid A."/>
            <person name="Henrissat B."/>
            <person name="Grigoriev I.V."/>
            <person name="Hibbett D.S."/>
            <person name="Martin F."/>
            <person name="Nordberg H.P."/>
            <person name="Cantor M.N."/>
            <person name="Hua S.X."/>
        </authorList>
    </citation>
    <scope>NUCLEOTIDE SEQUENCE [LARGE SCALE GENOMIC DNA]</scope>
    <source>
        <strain evidence="2 3">441</strain>
    </source>
</reference>
<dbReference type="EMBL" id="KN833691">
    <property type="protein sequence ID" value="KIK28951.1"/>
    <property type="molecule type" value="Genomic_DNA"/>
</dbReference>
<accession>A0A0C9ZIB0</accession>
<organism evidence="2 3">
    <name type="scientific">Pisolithus microcarpus 441</name>
    <dbReference type="NCBI Taxonomy" id="765257"/>
    <lineage>
        <taxon>Eukaryota</taxon>
        <taxon>Fungi</taxon>
        <taxon>Dikarya</taxon>
        <taxon>Basidiomycota</taxon>
        <taxon>Agaricomycotina</taxon>
        <taxon>Agaricomycetes</taxon>
        <taxon>Agaricomycetidae</taxon>
        <taxon>Boletales</taxon>
        <taxon>Sclerodermatineae</taxon>
        <taxon>Pisolithaceae</taxon>
        <taxon>Pisolithus</taxon>
    </lineage>
</organism>